<evidence type="ECO:0000313" key="7">
    <source>
        <dbReference type="EMBL" id="AOW27398.1"/>
    </source>
</evidence>
<proteinExistence type="inferred from homology"/>
<dbReference type="VEuPathDB" id="FungiDB:C2_03670W_A"/>
<accession>A0A1D8PGZ9</accession>
<dbReference type="PROSITE" id="PS51767">
    <property type="entry name" value="PEPTIDASE_A1"/>
    <property type="match status" value="1"/>
</dbReference>
<dbReference type="SUPFAM" id="SSF50630">
    <property type="entry name" value="Acid proteases"/>
    <property type="match status" value="1"/>
</dbReference>
<name>A0A1D8PGZ9_CANAL</name>
<evidence type="ECO:0000313" key="8">
    <source>
        <dbReference type="Proteomes" id="UP000000559"/>
    </source>
</evidence>
<reference evidence="7 8" key="3">
    <citation type="journal article" date="2013" name="Genome Biol.">
        <title>Assembly of a phased diploid Candida albicans genome facilitates allele-specific measurements and provides a simple model for repeat and indel structure.</title>
        <authorList>
            <person name="Muzzey D."/>
            <person name="Schwartz K."/>
            <person name="Weissman J.S."/>
            <person name="Sherlock G."/>
        </authorList>
    </citation>
    <scope>NUCLEOTIDE SEQUENCE [LARGE SCALE GENOMIC DNA]</scope>
    <source>
        <strain evidence="8">SC5314 / ATCC MYA-2876</strain>
    </source>
</reference>
<evidence type="ECO:0000259" key="5">
    <source>
        <dbReference type="PROSITE" id="PS51767"/>
    </source>
</evidence>
<dbReference type="InterPro" id="IPR001461">
    <property type="entry name" value="Aspartic_peptidase_A1"/>
</dbReference>
<dbReference type="GeneID" id="3637436"/>
<dbReference type="Gene3D" id="2.40.70.10">
    <property type="entry name" value="Acid Proteases"/>
    <property type="match status" value="2"/>
</dbReference>
<feature type="signal peptide" evidence="4">
    <location>
        <begin position="1"/>
        <end position="17"/>
    </location>
</feature>
<dbReference type="eggNOG" id="KOG1339">
    <property type="taxonomic scope" value="Eukaryota"/>
</dbReference>
<reference evidence="7 8" key="2">
    <citation type="journal article" date="2007" name="Genome Biol.">
        <title>Assembly of the Candida albicans genome into sixteen supercontigs aligned on the eight chromosomes.</title>
        <authorList>
            <person name="van het Hoog M."/>
            <person name="Rast T.J."/>
            <person name="Martchenko M."/>
            <person name="Grindle S."/>
            <person name="Dignard D."/>
            <person name="Hogues H."/>
            <person name="Cuomo C."/>
            <person name="Berriman M."/>
            <person name="Scherer S."/>
            <person name="Magee B.B."/>
            <person name="Whiteway M."/>
            <person name="Chibana H."/>
            <person name="Nantel A."/>
            <person name="Magee P.T."/>
        </authorList>
    </citation>
    <scope>GENOME REANNOTATION</scope>
    <source>
        <strain evidence="8">SC5314 / ATCC MYA-2876</strain>
    </source>
</reference>
<dbReference type="InterPro" id="IPR033121">
    <property type="entry name" value="PEPTIDASE_A1"/>
</dbReference>
<dbReference type="InterPro" id="IPR021109">
    <property type="entry name" value="Peptidase_aspartic_dom_sf"/>
</dbReference>
<dbReference type="Proteomes" id="UP000000559">
    <property type="component" value="Chromosome 2"/>
</dbReference>
<evidence type="ECO:0000256" key="3">
    <source>
        <dbReference type="PIRSR" id="PIRSR601461-1"/>
    </source>
</evidence>
<evidence type="ECO:0000256" key="1">
    <source>
        <dbReference type="ARBA" id="ARBA00007447"/>
    </source>
</evidence>
<dbReference type="InterPro" id="IPR034164">
    <property type="entry name" value="Pepsin-like_dom"/>
</dbReference>
<organism evidence="7 8">
    <name type="scientific">Candida albicans (strain SC5314 / ATCC MYA-2876)</name>
    <name type="common">Yeast</name>
    <dbReference type="NCBI Taxonomy" id="237561"/>
    <lineage>
        <taxon>Eukaryota</taxon>
        <taxon>Fungi</taxon>
        <taxon>Dikarya</taxon>
        <taxon>Ascomycota</taxon>
        <taxon>Saccharomycotina</taxon>
        <taxon>Pichiomycetes</taxon>
        <taxon>Debaryomycetaceae</taxon>
        <taxon>Candida/Lodderomyces clade</taxon>
        <taxon>Candida</taxon>
    </lineage>
</organism>
<dbReference type="EMBL" id="CP017624">
    <property type="protein sequence ID" value="AOW27398.1"/>
    <property type="molecule type" value="Genomic_DNA"/>
</dbReference>
<dbReference type="AlphaFoldDB" id="A0A1D8PGZ9"/>
<dbReference type="GO" id="GO:0006508">
    <property type="term" value="P:proteolysis"/>
    <property type="evidence" value="ECO:0000318"/>
    <property type="project" value="GO_Central"/>
</dbReference>
<dbReference type="PANTHER" id="PTHR47966:SF75">
    <property type="entry name" value="ENDOPEPTIDASE (CTSD), PUTATIVE (AFU_ORTHOLOGUE AFUA_4G07040)-RELATED"/>
    <property type="match status" value="1"/>
</dbReference>
<comment type="similarity">
    <text evidence="1">Belongs to the peptidase A1 family.</text>
</comment>
<dbReference type="SMR" id="A0A1D8PGZ9"/>
<dbReference type="STRING" id="237561.A0A1D8PGZ9"/>
<dbReference type="PANTHER" id="PTHR47966">
    <property type="entry name" value="BETA-SITE APP-CLEAVING ENZYME, ISOFORM A-RELATED"/>
    <property type="match status" value="1"/>
</dbReference>
<dbReference type="OMA" id="KDESIAW"/>
<dbReference type="RefSeq" id="XP_720977.1">
    <property type="nucleotide sequence ID" value="XM_715884.1"/>
</dbReference>
<dbReference type="OrthoDB" id="5839471at2759"/>
<feature type="domain" description="Peptidase A1" evidence="5">
    <location>
        <begin position="57"/>
        <end position="350"/>
    </location>
</feature>
<sequence length="363" mass="39131">MLFNVLSLICLAIITNAAVVKRDEPKVIRMDVKQGVSELVKRGDATGSSELTQVFYSYADLKIGSNKDPVSLSIDTGSWLTHIFDSNVTCSGCKNTGLYNSSQSSTVVKSGKRGQSFFGAHAYYIGELVSDSIQIGDLNVPEVLFNDVHNTSGFGNGILGLAKPSTKDESIAWVAKNHGLINKAAYSLIIQHLDGSDGSLVIGGYDAAKVNGEINWTSIKNSNIHALLSEVKINGQTIPVNKQYTLDTGGGTGFLPEAAYNQVIANLPEDPKFGTDRSQITCSLLEGKTFTYNLNGVEYEIPLRDFYTPKETNGVCKLGLQKGNAAQLGAWIFRNLLLAVDLEGDLFGLASLKNTTETNIKSF</sequence>
<dbReference type="FunFam" id="2.40.70.10:FF:000188">
    <property type="entry name" value="Sap99p"/>
    <property type="match status" value="1"/>
</dbReference>
<dbReference type="KEGG" id="cal:CAALFM_C203670WA"/>
<dbReference type="CDD" id="cd05471">
    <property type="entry name" value="pepsin_like"/>
    <property type="match status" value="1"/>
</dbReference>
<evidence type="ECO:0000313" key="6">
    <source>
        <dbReference type="CGD" id="CAL0000197855"/>
    </source>
</evidence>
<evidence type="ECO:0000256" key="4">
    <source>
        <dbReference type="SAM" id="SignalP"/>
    </source>
</evidence>
<feature type="active site" evidence="3">
    <location>
        <position position="75"/>
    </location>
</feature>
<evidence type="ECO:0000256" key="2">
    <source>
        <dbReference type="ARBA" id="ARBA00023157"/>
    </source>
</evidence>
<dbReference type="GO" id="GO:0004190">
    <property type="term" value="F:aspartic-type endopeptidase activity"/>
    <property type="evidence" value="ECO:0000318"/>
    <property type="project" value="GO_Central"/>
</dbReference>
<dbReference type="CGD" id="CAL0000197855">
    <property type="gene designation" value="SAP99"/>
</dbReference>
<dbReference type="InParanoid" id="A0A1D8PGZ9"/>
<keyword evidence="4" id="KW-0732">Signal</keyword>
<gene>
    <name evidence="6 7" type="primary">SAP99</name>
    <name evidence="7" type="ordered locus">CAALFM_C203670WA</name>
    <name evidence="6" type="ordered locus">orf19.8473</name>
</gene>
<feature type="chain" id="PRO_5009111080" evidence="4">
    <location>
        <begin position="18"/>
        <end position="363"/>
    </location>
</feature>
<keyword evidence="2" id="KW-1015">Disulfide bond</keyword>
<feature type="active site" evidence="3">
    <location>
        <position position="247"/>
    </location>
</feature>
<keyword evidence="8" id="KW-1185">Reference proteome</keyword>
<dbReference type="Pfam" id="PF00026">
    <property type="entry name" value="Asp"/>
    <property type="match status" value="1"/>
</dbReference>
<protein>
    <submittedName>
        <fullName evidence="7">Sap99p</fullName>
    </submittedName>
</protein>
<reference evidence="7 8" key="1">
    <citation type="journal article" date="2004" name="Proc. Natl. Acad. Sci. U.S.A.">
        <title>The diploid genome sequence of Candida albicans.</title>
        <authorList>
            <person name="Jones T."/>
            <person name="Federspiel N.A."/>
            <person name="Chibana H."/>
            <person name="Dungan J."/>
            <person name="Kalman S."/>
            <person name="Magee B.B."/>
            <person name="Newport G."/>
            <person name="Thorstenson Y.R."/>
            <person name="Agabian N."/>
            <person name="Magee P.T."/>
            <person name="Davis R.W."/>
            <person name="Scherer S."/>
        </authorList>
    </citation>
    <scope>NUCLEOTIDE SEQUENCE [LARGE SCALE GENOMIC DNA]</scope>
    <source>
        <strain evidence="8">SC5314 / ATCC MYA-2876</strain>
    </source>
</reference>